<evidence type="ECO:0000256" key="1">
    <source>
        <dbReference type="SAM" id="Phobius"/>
    </source>
</evidence>
<dbReference type="AlphaFoldDB" id="A0ABD0UES1"/>
<gene>
    <name evidence="2" type="ORF">M5K25_019379</name>
</gene>
<sequence length="292" mass="31642">MFLSTPVLQSLLGQMTESGAPQLCVMSNVASLSITAHRMDRGAATKFIGRNDRGVMFGRPLKVDNATSAGSRPSLARVLVGLDITKKNVTGAVEIVGNGIIDVVIPNPVGDNDEVSDLVVRPETFPVAVPSDPCDVVIGDIVVSSKDVVDPSVSLKPMVPSYEVNVDFVVVMETEPYWLEESFSPPRGDVGDETDASEDNFQELYNSNASRIVQKSFSHGILLFVRWGSLAVGSRTVVGWSVHLVVELVIFFACFWCGSLQGFYLDFAGGIFLLAMSSFVCRWTFFAGYDVL</sequence>
<organism evidence="2 3">
    <name type="scientific">Dendrobium thyrsiflorum</name>
    <name type="common">Pinecone-like raceme dendrobium</name>
    <name type="synonym">Orchid</name>
    <dbReference type="NCBI Taxonomy" id="117978"/>
    <lineage>
        <taxon>Eukaryota</taxon>
        <taxon>Viridiplantae</taxon>
        <taxon>Streptophyta</taxon>
        <taxon>Embryophyta</taxon>
        <taxon>Tracheophyta</taxon>
        <taxon>Spermatophyta</taxon>
        <taxon>Magnoliopsida</taxon>
        <taxon>Liliopsida</taxon>
        <taxon>Asparagales</taxon>
        <taxon>Orchidaceae</taxon>
        <taxon>Epidendroideae</taxon>
        <taxon>Malaxideae</taxon>
        <taxon>Dendrobiinae</taxon>
        <taxon>Dendrobium</taxon>
    </lineage>
</organism>
<comment type="caution">
    <text evidence="2">The sequence shown here is derived from an EMBL/GenBank/DDBJ whole genome shotgun (WGS) entry which is preliminary data.</text>
</comment>
<accession>A0ABD0UES1</accession>
<dbReference type="Proteomes" id="UP001552299">
    <property type="component" value="Unassembled WGS sequence"/>
</dbReference>
<protein>
    <submittedName>
        <fullName evidence="2">Uncharacterized protein</fullName>
    </submittedName>
</protein>
<name>A0ABD0UES1_DENTH</name>
<feature type="transmembrane region" description="Helical" evidence="1">
    <location>
        <begin position="263"/>
        <end position="285"/>
    </location>
</feature>
<evidence type="ECO:0000313" key="3">
    <source>
        <dbReference type="Proteomes" id="UP001552299"/>
    </source>
</evidence>
<keyword evidence="1" id="KW-1133">Transmembrane helix</keyword>
<feature type="transmembrane region" description="Helical" evidence="1">
    <location>
        <begin position="237"/>
        <end position="256"/>
    </location>
</feature>
<reference evidence="2 3" key="1">
    <citation type="journal article" date="2024" name="Plant Biotechnol. J.">
        <title>Dendrobium thyrsiflorum genome and its molecular insights into genes involved in important horticultural traits.</title>
        <authorList>
            <person name="Chen B."/>
            <person name="Wang J.Y."/>
            <person name="Zheng P.J."/>
            <person name="Li K.L."/>
            <person name="Liang Y.M."/>
            <person name="Chen X.F."/>
            <person name="Zhang C."/>
            <person name="Zhao X."/>
            <person name="He X."/>
            <person name="Zhang G.Q."/>
            <person name="Liu Z.J."/>
            <person name="Xu Q."/>
        </authorList>
    </citation>
    <scope>NUCLEOTIDE SEQUENCE [LARGE SCALE GENOMIC DNA]</scope>
    <source>
        <strain evidence="2">GZMU011</strain>
    </source>
</reference>
<evidence type="ECO:0000313" key="2">
    <source>
        <dbReference type="EMBL" id="KAL0911252.1"/>
    </source>
</evidence>
<keyword evidence="1" id="KW-0472">Membrane</keyword>
<keyword evidence="1" id="KW-0812">Transmembrane</keyword>
<dbReference type="EMBL" id="JANQDX010000015">
    <property type="protein sequence ID" value="KAL0911252.1"/>
    <property type="molecule type" value="Genomic_DNA"/>
</dbReference>
<keyword evidence="3" id="KW-1185">Reference proteome</keyword>
<proteinExistence type="predicted"/>